<dbReference type="EMBL" id="QRUK01000024">
    <property type="protein sequence ID" value="RGR57495.1"/>
    <property type="molecule type" value="Genomic_DNA"/>
</dbReference>
<reference evidence="1 2" key="1">
    <citation type="submission" date="2018-08" db="EMBL/GenBank/DDBJ databases">
        <title>A genome reference for cultivated species of the human gut microbiota.</title>
        <authorList>
            <person name="Zou Y."/>
            <person name="Xue W."/>
            <person name="Luo G."/>
        </authorList>
    </citation>
    <scope>NUCLEOTIDE SEQUENCE [LARGE SCALE GENOMIC DNA]</scope>
    <source>
        <strain evidence="1 2">AF25-11</strain>
    </source>
</reference>
<dbReference type="Proteomes" id="UP000283652">
    <property type="component" value="Unassembled WGS sequence"/>
</dbReference>
<feature type="non-terminal residue" evidence="1">
    <location>
        <position position="97"/>
    </location>
</feature>
<comment type="caution">
    <text evidence="1">The sequence shown here is derived from an EMBL/GenBank/DDBJ whole genome shotgun (WGS) entry which is preliminary data.</text>
</comment>
<gene>
    <name evidence="1" type="ORF">DWY33_11555</name>
</gene>
<dbReference type="AlphaFoldDB" id="A0A412EYG1"/>
<organism evidence="1 2">
    <name type="scientific">Dorea formicigenerans</name>
    <dbReference type="NCBI Taxonomy" id="39486"/>
    <lineage>
        <taxon>Bacteria</taxon>
        <taxon>Bacillati</taxon>
        <taxon>Bacillota</taxon>
        <taxon>Clostridia</taxon>
        <taxon>Lachnospirales</taxon>
        <taxon>Lachnospiraceae</taxon>
        <taxon>Dorea</taxon>
    </lineage>
</organism>
<proteinExistence type="predicted"/>
<evidence type="ECO:0000313" key="2">
    <source>
        <dbReference type="Proteomes" id="UP000283652"/>
    </source>
</evidence>
<name>A0A412EYG1_9FIRM</name>
<evidence type="ECO:0000313" key="1">
    <source>
        <dbReference type="EMBL" id="RGR57495.1"/>
    </source>
</evidence>
<sequence>MANVEKMIAETFLEMAQGLESGSYGKRPKIALTGMGSEHGEENAMEAALMAAKDGVDVYYIGSLEAEGVTTVKVADDEEGHKKMEEMLANGEVDGAV</sequence>
<accession>A0A412EYG1</accession>
<protein>
    <submittedName>
        <fullName evidence="1">Glycine reductase</fullName>
    </submittedName>
</protein>